<protein>
    <submittedName>
        <fullName evidence="2">Uncharacterized protein</fullName>
    </submittedName>
</protein>
<name>A0A9W9Y924_9CNID</name>
<comment type="caution">
    <text evidence="2">The sequence shown here is derived from an EMBL/GenBank/DDBJ whole genome shotgun (WGS) entry which is preliminary data.</text>
</comment>
<feature type="compositionally biased region" description="Basic and acidic residues" evidence="1">
    <location>
        <begin position="43"/>
        <end position="69"/>
    </location>
</feature>
<feature type="compositionally biased region" description="Basic and acidic residues" evidence="1">
    <location>
        <begin position="1"/>
        <end position="29"/>
    </location>
</feature>
<dbReference type="Proteomes" id="UP001163046">
    <property type="component" value="Unassembled WGS sequence"/>
</dbReference>
<accession>A0A9W9Y924</accession>
<reference evidence="2" key="1">
    <citation type="submission" date="2023-01" db="EMBL/GenBank/DDBJ databases">
        <title>Genome assembly of the deep-sea coral Lophelia pertusa.</title>
        <authorList>
            <person name="Herrera S."/>
            <person name="Cordes E."/>
        </authorList>
    </citation>
    <scope>NUCLEOTIDE SEQUENCE</scope>
    <source>
        <strain evidence="2">USNM1676648</strain>
        <tissue evidence="2">Polyp</tissue>
    </source>
</reference>
<evidence type="ECO:0000313" key="3">
    <source>
        <dbReference type="Proteomes" id="UP001163046"/>
    </source>
</evidence>
<dbReference type="OrthoDB" id="5952707at2759"/>
<gene>
    <name evidence="2" type="ORF">OS493_028728</name>
</gene>
<feature type="region of interest" description="Disordered" evidence="1">
    <location>
        <begin position="1"/>
        <end position="69"/>
    </location>
</feature>
<sequence>MFEENRNLCESETDKAECIREVEEAKEPVNEDQPEDESANQQEESKSDEPQTMEEHLEMLDRVRRESEENRKYWKEEMKSMNKWEKYGLG</sequence>
<evidence type="ECO:0000313" key="2">
    <source>
        <dbReference type="EMBL" id="KAJ7326006.1"/>
    </source>
</evidence>
<dbReference type="EMBL" id="MU827805">
    <property type="protein sequence ID" value="KAJ7326006.1"/>
    <property type="molecule type" value="Genomic_DNA"/>
</dbReference>
<dbReference type="AlphaFoldDB" id="A0A9W9Y924"/>
<proteinExistence type="predicted"/>
<organism evidence="2 3">
    <name type="scientific">Desmophyllum pertusum</name>
    <dbReference type="NCBI Taxonomy" id="174260"/>
    <lineage>
        <taxon>Eukaryota</taxon>
        <taxon>Metazoa</taxon>
        <taxon>Cnidaria</taxon>
        <taxon>Anthozoa</taxon>
        <taxon>Hexacorallia</taxon>
        <taxon>Scleractinia</taxon>
        <taxon>Caryophylliina</taxon>
        <taxon>Caryophylliidae</taxon>
        <taxon>Desmophyllum</taxon>
    </lineage>
</organism>
<keyword evidence="3" id="KW-1185">Reference proteome</keyword>
<evidence type="ECO:0000256" key="1">
    <source>
        <dbReference type="SAM" id="MobiDB-lite"/>
    </source>
</evidence>